<proteinExistence type="predicted"/>
<sequence>MNSIPKPCQKEVEKYLNKWDSLENYVLQESSLDKLFFKTYPKNDDINDILIKCSSLNDFYSTNIFSIFSVAKHILKLNIDKRLKEGDATLVNDIAKVKINGKDKNFYSFATKYCSHHFPTIYPIYDYYVEKVLLYFRDKDHFLYFKKSDLKKYDLFKNILISFRNYYGLNEYNLKDIDRYLWQLGKDYFKKKY</sequence>
<protein>
    <recommendedName>
        <fullName evidence="3">30S ribosomal protein S17</fullName>
    </recommendedName>
</protein>
<evidence type="ECO:0000313" key="1">
    <source>
        <dbReference type="EMBL" id="HIT37769.1"/>
    </source>
</evidence>
<evidence type="ECO:0008006" key="3">
    <source>
        <dbReference type="Google" id="ProtNLM"/>
    </source>
</evidence>
<evidence type="ECO:0000313" key="2">
    <source>
        <dbReference type="Proteomes" id="UP000886833"/>
    </source>
</evidence>
<accession>A0A9D1GCJ8</accession>
<gene>
    <name evidence="1" type="ORF">IAB59_04780</name>
</gene>
<reference evidence="1" key="2">
    <citation type="journal article" date="2021" name="PeerJ">
        <title>Extensive microbial diversity within the chicken gut microbiome revealed by metagenomics and culture.</title>
        <authorList>
            <person name="Gilroy R."/>
            <person name="Ravi A."/>
            <person name="Getino M."/>
            <person name="Pursley I."/>
            <person name="Horton D.L."/>
            <person name="Alikhan N.F."/>
            <person name="Baker D."/>
            <person name="Gharbi K."/>
            <person name="Hall N."/>
            <person name="Watson M."/>
            <person name="Adriaenssens E.M."/>
            <person name="Foster-Nyarko E."/>
            <person name="Jarju S."/>
            <person name="Secka A."/>
            <person name="Antonio M."/>
            <person name="Oren A."/>
            <person name="Chaudhuri R.R."/>
            <person name="La Ragione R."/>
            <person name="Hildebrand F."/>
            <person name="Pallen M.J."/>
        </authorList>
    </citation>
    <scope>NUCLEOTIDE SEQUENCE</scope>
    <source>
        <strain evidence="1">CHK195-26880</strain>
    </source>
</reference>
<dbReference type="EMBL" id="DVKQ01000061">
    <property type="protein sequence ID" value="HIT37769.1"/>
    <property type="molecule type" value="Genomic_DNA"/>
</dbReference>
<reference evidence="1" key="1">
    <citation type="submission" date="2020-10" db="EMBL/GenBank/DDBJ databases">
        <authorList>
            <person name="Gilroy R."/>
        </authorList>
    </citation>
    <scope>NUCLEOTIDE SEQUENCE</scope>
    <source>
        <strain evidence="1">CHK195-26880</strain>
    </source>
</reference>
<name>A0A9D1GCJ8_9FIRM</name>
<dbReference type="AlphaFoldDB" id="A0A9D1GCJ8"/>
<comment type="caution">
    <text evidence="1">The sequence shown here is derived from an EMBL/GenBank/DDBJ whole genome shotgun (WGS) entry which is preliminary data.</text>
</comment>
<dbReference type="Proteomes" id="UP000886833">
    <property type="component" value="Unassembled WGS sequence"/>
</dbReference>
<organism evidence="1 2">
    <name type="scientific">Candidatus Onthousia faecipullorum</name>
    <dbReference type="NCBI Taxonomy" id="2840887"/>
    <lineage>
        <taxon>Bacteria</taxon>
        <taxon>Bacillati</taxon>
        <taxon>Bacillota</taxon>
        <taxon>Bacilli</taxon>
        <taxon>Candidatus Onthousia</taxon>
    </lineage>
</organism>